<proteinExistence type="predicted"/>
<keyword evidence="1" id="KW-0472">Membrane</keyword>
<dbReference type="EMBL" id="BAAAOP010000001">
    <property type="protein sequence ID" value="GAA2185287.1"/>
    <property type="molecule type" value="Genomic_DNA"/>
</dbReference>
<evidence type="ECO:0000313" key="2">
    <source>
        <dbReference type="EMBL" id="GAA2185287.1"/>
    </source>
</evidence>
<sequence>MGERSEVEPLLSEIEELGTHHRSKSVRAAADGVHMAAARIGTIVGYRIEGAKQKARAATEKAPDPYEVAIDEYNAAYTSMSDAGLELLIVRQRTTDLVELVERLINSIANTPKSFDADVQRIETRRTEFLESEAFIRRDLAAAQQSAFGAGVGVAAAAAVATLAPSAAVWVATTFGTASTGTAISALSGAAATNATLAWLGGGAVAIGGGGTAAGTALLALAGPIGWSIAGATLLTSVVLFTRRKLETRDAKEQALTSVKENTATVRKLDVQIRDLLKRSHAMRAQLLAQYHAAIAHHGADFVALETREQALLGALVNNTLACTAELESRVAGAEDADV</sequence>
<feature type="transmembrane region" description="Helical" evidence="1">
    <location>
        <begin position="170"/>
        <end position="190"/>
    </location>
</feature>
<keyword evidence="3" id="KW-1185">Reference proteome</keyword>
<reference evidence="2 3" key="1">
    <citation type="journal article" date="2019" name="Int. J. Syst. Evol. Microbiol.">
        <title>The Global Catalogue of Microorganisms (GCM) 10K type strain sequencing project: providing services to taxonomists for standard genome sequencing and annotation.</title>
        <authorList>
            <consortium name="The Broad Institute Genomics Platform"/>
            <consortium name="The Broad Institute Genome Sequencing Center for Infectious Disease"/>
            <person name="Wu L."/>
            <person name="Ma J."/>
        </authorList>
    </citation>
    <scope>NUCLEOTIDE SEQUENCE [LARGE SCALE GENOMIC DNA]</scope>
    <source>
        <strain evidence="2 3">JCM 14919</strain>
    </source>
</reference>
<accession>A0ABN3B2F3</accession>
<evidence type="ECO:0000313" key="3">
    <source>
        <dbReference type="Proteomes" id="UP001501084"/>
    </source>
</evidence>
<dbReference type="Proteomes" id="UP001501084">
    <property type="component" value="Unassembled WGS sequence"/>
</dbReference>
<dbReference type="RefSeq" id="WP_346056978.1">
    <property type="nucleotide sequence ID" value="NZ_BAAAOP010000001.1"/>
</dbReference>
<feature type="transmembrane region" description="Helical" evidence="1">
    <location>
        <begin position="147"/>
        <end position="164"/>
    </location>
</feature>
<keyword evidence="1" id="KW-1133">Transmembrane helix</keyword>
<keyword evidence="1" id="KW-0812">Transmembrane</keyword>
<feature type="transmembrane region" description="Helical" evidence="1">
    <location>
        <begin position="225"/>
        <end position="242"/>
    </location>
</feature>
<evidence type="ECO:0000256" key="1">
    <source>
        <dbReference type="SAM" id="Phobius"/>
    </source>
</evidence>
<comment type="caution">
    <text evidence="2">The sequence shown here is derived from an EMBL/GenBank/DDBJ whole genome shotgun (WGS) entry which is preliminary data.</text>
</comment>
<gene>
    <name evidence="2" type="ORF">GCM10009786_01050</name>
</gene>
<feature type="transmembrane region" description="Helical" evidence="1">
    <location>
        <begin position="197"/>
        <end position="219"/>
    </location>
</feature>
<protein>
    <submittedName>
        <fullName evidence="2">Uncharacterized protein</fullName>
    </submittedName>
</protein>
<name>A0ABN3B2F3_9MICO</name>
<organism evidence="2 3">
    <name type="scientific">Leucobacter alluvii</name>
    <dbReference type="NCBI Taxonomy" id="340321"/>
    <lineage>
        <taxon>Bacteria</taxon>
        <taxon>Bacillati</taxon>
        <taxon>Actinomycetota</taxon>
        <taxon>Actinomycetes</taxon>
        <taxon>Micrococcales</taxon>
        <taxon>Microbacteriaceae</taxon>
        <taxon>Leucobacter</taxon>
    </lineage>
</organism>